<feature type="region of interest" description="Disordered" evidence="1">
    <location>
        <begin position="1"/>
        <end position="23"/>
    </location>
</feature>
<keyword evidence="2" id="KW-0812">Transmembrane</keyword>
<accession>A0A8I0HPN9</accession>
<evidence type="ECO:0000256" key="2">
    <source>
        <dbReference type="SAM" id="Phobius"/>
    </source>
</evidence>
<protein>
    <submittedName>
        <fullName evidence="3">Uncharacterized protein</fullName>
    </submittedName>
</protein>
<feature type="transmembrane region" description="Helical" evidence="2">
    <location>
        <begin position="33"/>
        <end position="51"/>
    </location>
</feature>
<feature type="transmembrane region" description="Helical" evidence="2">
    <location>
        <begin position="209"/>
        <end position="229"/>
    </location>
</feature>
<name>A0A8I0HPN9_9CORY</name>
<evidence type="ECO:0000313" key="3">
    <source>
        <dbReference type="EMBL" id="MBD8029873.1"/>
    </source>
</evidence>
<feature type="transmembrane region" description="Helical" evidence="2">
    <location>
        <begin position="235"/>
        <end position="252"/>
    </location>
</feature>
<feature type="transmembrane region" description="Helical" evidence="2">
    <location>
        <begin position="273"/>
        <end position="292"/>
    </location>
</feature>
<organism evidence="3 4">
    <name type="scientific">Corynebacterium gallinarum</name>
    <dbReference type="NCBI Taxonomy" id="2762214"/>
    <lineage>
        <taxon>Bacteria</taxon>
        <taxon>Bacillati</taxon>
        <taxon>Actinomycetota</taxon>
        <taxon>Actinomycetes</taxon>
        <taxon>Mycobacteriales</taxon>
        <taxon>Corynebacteriaceae</taxon>
        <taxon>Corynebacterium</taxon>
    </lineage>
</organism>
<keyword evidence="2" id="KW-0472">Membrane</keyword>
<feature type="compositionally biased region" description="Low complexity" evidence="1">
    <location>
        <begin position="1"/>
        <end position="13"/>
    </location>
</feature>
<feature type="transmembrane region" description="Helical" evidence="2">
    <location>
        <begin position="101"/>
        <end position="119"/>
    </location>
</feature>
<proteinExistence type="predicted"/>
<dbReference type="RefSeq" id="WP_191733092.1">
    <property type="nucleotide sequence ID" value="NZ_JACSPR010000003.1"/>
</dbReference>
<dbReference type="EMBL" id="JACSPR010000003">
    <property type="protein sequence ID" value="MBD8029873.1"/>
    <property type="molecule type" value="Genomic_DNA"/>
</dbReference>
<dbReference type="Proteomes" id="UP000650224">
    <property type="component" value="Unassembled WGS sequence"/>
</dbReference>
<comment type="caution">
    <text evidence="3">The sequence shown here is derived from an EMBL/GenBank/DDBJ whole genome shotgun (WGS) entry which is preliminary data.</text>
</comment>
<reference evidence="3 4" key="1">
    <citation type="submission" date="2020-08" db="EMBL/GenBank/DDBJ databases">
        <title>A Genomic Blueprint of the Chicken Gut Microbiome.</title>
        <authorList>
            <person name="Gilroy R."/>
            <person name="Ravi A."/>
            <person name="Getino M."/>
            <person name="Pursley I."/>
            <person name="Horton D.L."/>
            <person name="Alikhan N.-F."/>
            <person name="Baker D."/>
            <person name="Gharbi K."/>
            <person name="Hall N."/>
            <person name="Watson M."/>
            <person name="Adriaenssens E.M."/>
            <person name="Foster-Nyarko E."/>
            <person name="Jarju S."/>
            <person name="Secka A."/>
            <person name="Antonio M."/>
            <person name="Oren A."/>
            <person name="Chaudhuri R."/>
            <person name="La Ragione R.M."/>
            <person name="Hildebrand F."/>
            <person name="Pallen M.J."/>
        </authorList>
    </citation>
    <scope>NUCLEOTIDE SEQUENCE [LARGE SCALE GENOMIC DNA]</scope>
    <source>
        <strain evidence="3 4">Sa1YVA5</strain>
    </source>
</reference>
<gene>
    <name evidence="3" type="ORF">H9627_05950</name>
</gene>
<evidence type="ECO:0000313" key="4">
    <source>
        <dbReference type="Proteomes" id="UP000650224"/>
    </source>
</evidence>
<keyword evidence="4" id="KW-1185">Reference proteome</keyword>
<feature type="transmembrane region" description="Helical" evidence="2">
    <location>
        <begin position="170"/>
        <end position="197"/>
    </location>
</feature>
<feature type="transmembrane region" description="Helical" evidence="2">
    <location>
        <begin position="131"/>
        <end position="150"/>
    </location>
</feature>
<dbReference type="AlphaFoldDB" id="A0A8I0HPN9"/>
<keyword evidence="2" id="KW-1133">Transmembrane helix</keyword>
<feature type="transmembrane region" description="Helical" evidence="2">
    <location>
        <begin position="58"/>
        <end position="81"/>
    </location>
</feature>
<evidence type="ECO:0000256" key="1">
    <source>
        <dbReference type="SAM" id="MobiDB-lite"/>
    </source>
</evidence>
<sequence>MAAEVTNPGATNPGTPPARSLSTTRWLRGKPGIWAYTLRGWILVFSLVLAFHDTFTRVLELGFIGFEHDILLVLLMAAVLFMGLDRTRARALDIHDREVDYIIGCMALIIAITVKAQLLPRFVEWDALLRLDILAILLFVFGASGLLYGMRSTLHFGPGWALLFLYNPPVHLIVSTLLGGGWWGTAMANTLGLALAVSVALHRDLVQKIYFGALVLVVGMLLATVMWLLHPPPFSLTHMPGIVATVLIVYNTSRGNPGQWSFLRWRIPTVKDARLATILVLIAAVVLAVNPVPRSPWSPALLPEGPAAPSTPGVSVPPNWEVAGYREYEWASRYFGPGSSLVRQELTSRQYNPDWDQSGLVRTVVVDTLLATDYYQARAFGDETLYSTLTGRRSESRTVDLGYGISGRVYTVLDESDFLTYTKLVFSWTREDNVVENISVIAVDDHRPEARFPQLAPSLVLMLTQVFTILLRGNAVTVDTQTEYKDMDLVTTAARDIVGWQMERDMGERDQ</sequence>